<dbReference type="EMBL" id="VSSQ01000025">
    <property type="protein sequence ID" value="MPL64650.1"/>
    <property type="molecule type" value="Genomic_DNA"/>
</dbReference>
<dbReference type="PRINTS" id="PR00419">
    <property type="entry name" value="ADXRDTASE"/>
</dbReference>
<dbReference type="InterPro" id="IPR036188">
    <property type="entry name" value="FAD/NAD-bd_sf"/>
</dbReference>
<dbReference type="PANTHER" id="PTHR46313">
    <property type="match status" value="1"/>
</dbReference>
<dbReference type="PANTHER" id="PTHR46313:SF3">
    <property type="entry name" value="PROLYCOPENE ISOMERASE, CHLOROPLASTIC"/>
    <property type="match status" value="1"/>
</dbReference>
<dbReference type="GO" id="GO:0016116">
    <property type="term" value="P:carotenoid metabolic process"/>
    <property type="evidence" value="ECO:0007669"/>
    <property type="project" value="InterPro"/>
</dbReference>
<organism evidence="3">
    <name type="scientific">bioreactor metagenome</name>
    <dbReference type="NCBI Taxonomy" id="1076179"/>
    <lineage>
        <taxon>unclassified sequences</taxon>
        <taxon>metagenomes</taxon>
        <taxon>ecological metagenomes</taxon>
    </lineage>
</organism>
<dbReference type="InterPro" id="IPR045892">
    <property type="entry name" value="CrtISO-like"/>
</dbReference>
<dbReference type="Pfam" id="PF01593">
    <property type="entry name" value="Amino_oxidase"/>
    <property type="match status" value="1"/>
</dbReference>
<name>A0A644TCP4_9ZZZZ</name>
<dbReference type="GO" id="GO:0051536">
    <property type="term" value="F:iron-sulfur cluster binding"/>
    <property type="evidence" value="ECO:0007669"/>
    <property type="project" value="InterPro"/>
</dbReference>
<keyword evidence="3" id="KW-0560">Oxidoreductase</keyword>
<evidence type="ECO:0000313" key="3">
    <source>
        <dbReference type="EMBL" id="MPL64650.1"/>
    </source>
</evidence>
<accession>A0A644TCP4</accession>
<dbReference type="EC" id="1.4.99.-" evidence="3"/>
<comment type="caution">
    <text evidence="3">The sequence shown here is derived from an EMBL/GenBank/DDBJ whole genome shotgun (WGS) entry which is preliminary data.</text>
</comment>
<dbReference type="InterPro" id="IPR009051">
    <property type="entry name" value="Helical_ferredxn"/>
</dbReference>
<feature type="domain" description="Dihydroprymidine dehydrogenase" evidence="2">
    <location>
        <begin position="547"/>
        <end position="632"/>
    </location>
</feature>
<proteinExistence type="predicted"/>
<dbReference type="Gene3D" id="3.50.50.60">
    <property type="entry name" value="FAD/NAD(P)-binding domain"/>
    <property type="match status" value="2"/>
</dbReference>
<dbReference type="Pfam" id="PF14691">
    <property type="entry name" value="Fer4_20"/>
    <property type="match status" value="1"/>
</dbReference>
<dbReference type="AlphaFoldDB" id="A0A644TCP4"/>
<evidence type="ECO:0000259" key="2">
    <source>
        <dbReference type="Pfam" id="PF14691"/>
    </source>
</evidence>
<dbReference type="GO" id="GO:0016491">
    <property type="term" value="F:oxidoreductase activity"/>
    <property type="evidence" value="ECO:0007669"/>
    <property type="project" value="UniProtKB-KW"/>
</dbReference>
<evidence type="ECO:0000259" key="1">
    <source>
        <dbReference type="Pfam" id="PF01593"/>
    </source>
</evidence>
<dbReference type="InterPro" id="IPR028261">
    <property type="entry name" value="DPD_II"/>
</dbReference>
<dbReference type="Gene3D" id="1.10.1060.10">
    <property type="entry name" value="Alpha-helical ferredoxin"/>
    <property type="match status" value="1"/>
</dbReference>
<reference evidence="3" key="1">
    <citation type="submission" date="2019-08" db="EMBL/GenBank/DDBJ databases">
        <authorList>
            <person name="Kucharzyk K."/>
            <person name="Murdoch R.W."/>
            <person name="Higgins S."/>
            <person name="Loffler F."/>
        </authorList>
    </citation>
    <scope>NUCLEOTIDE SEQUENCE</scope>
</reference>
<dbReference type="SUPFAM" id="SSF46548">
    <property type="entry name" value="alpha-helical ferredoxin"/>
    <property type="match status" value="1"/>
</dbReference>
<dbReference type="InterPro" id="IPR002937">
    <property type="entry name" value="Amino_oxidase"/>
</dbReference>
<feature type="domain" description="Amine oxidase" evidence="1">
    <location>
        <begin position="28"/>
        <end position="511"/>
    </location>
</feature>
<dbReference type="SUPFAM" id="SSF51905">
    <property type="entry name" value="FAD/NAD(P)-binding domain"/>
    <property type="match status" value="1"/>
</dbReference>
<sequence length="646" mass="70768">MLCRRGPVPLPPPPIPENPSVLVIGAGLSGLSAAALLARRGLAVTVVEQQDRPGGAASAFRRGEVTFDSGAAMMFGFGERGFNPHNWLMTELEQPIEMYRHSSMYRLFYGEEPVTFYSDLEAYIDQLRRLFPQAGREIEAFYAHISELYQKTIAPVTVFEAPGDMPLEEMRKNTSADILTQLKMIKLLFTSAESMMKPFIADSKVRTFFDKLTSTYCYTTVKETPAVLAATMFVDNHVGGAYYPAGSAMALAARLEKAVEGKGGRFLYRTKAVKILGDREKVTGILTDRGEELRADIILFCGSLRSFAKTMDPDKLLPLRWKKRVLNYEMTMPSFVVYGCVDRSVLPPDCLPVQMFVDNREALDEADITLYLPSLEDPSLAPADQSTFLIIGPSLRGWPEPESPAYGNEDYRQAKKEEAQRMLALVERRIPGFVAAIHGSFEASPSTIWRYLGKDGGSVAGPKQKMGQHLLFRQHSKGPREGLFFAGESTVMGTGTPAVTVSGISAANRILRSLERQAYTSSKTPADSAVKIIPAGTRGNAPLGERAIEASRCRWCENPPCTAACPAGFDIPGILRRIEHDNTVGAKAQLSFVPKACSFCVHAAKASDGHRPCEAACVRGKEASRAVKISSILNSLEQEDRSGVQA</sequence>
<gene>
    <name evidence="3" type="primary">dadA_2</name>
    <name evidence="3" type="ORF">SDC9_10307</name>
</gene>
<protein>
    <submittedName>
        <fullName evidence="3">D-amino acid dehydrogenase</fullName>
        <ecNumber evidence="3">1.4.99.-</ecNumber>
    </submittedName>
</protein>